<comment type="caution">
    <text evidence="4">The sequence shown here is derived from an EMBL/GenBank/DDBJ whole genome shotgun (WGS) entry which is preliminary data.</text>
</comment>
<dbReference type="GO" id="GO:0007165">
    <property type="term" value="P:signal transduction"/>
    <property type="evidence" value="ECO:0007669"/>
    <property type="project" value="InterPro"/>
</dbReference>
<feature type="compositionally biased region" description="Polar residues" evidence="2">
    <location>
        <begin position="53"/>
        <end position="68"/>
    </location>
</feature>
<organism evidence="4 5">
    <name type="scientific">Phytophthora infestans</name>
    <name type="common">Potato late blight agent</name>
    <name type="synonym">Botrytis infestans</name>
    <dbReference type="NCBI Taxonomy" id="4787"/>
    <lineage>
        <taxon>Eukaryota</taxon>
        <taxon>Sar</taxon>
        <taxon>Stramenopiles</taxon>
        <taxon>Oomycota</taxon>
        <taxon>Peronosporomycetes</taxon>
        <taxon>Peronosporales</taxon>
        <taxon>Peronosporaceae</taxon>
        <taxon>Phytophthora</taxon>
    </lineage>
</organism>
<dbReference type="CDD" id="cd00159">
    <property type="entry name" value="RhoGAP"/>
    <property type="match status" value="1"/>
</dbReference>
<feature type="domain" description="Rho-GAP" evidence="3">
    <location>
        <begin position="152"/>
        <end position="328"/>
    </location>
</feature>
<protein>
    <submittedName>
        <fullName evidence="4">RhoGAP domain</fullName>
    </submittedName>
</protein>
<gene>
    <name evidence="4" type="ORF">GN958_ATG04847</name>
</gene>
<dbReference type="InterPro" id="IPR044785">
    <property type="entry name" value="RopGAP1-5"/>
</dbReference>
<dbReference type="InterPro" id="IPR008936">
    <property type="entry name" value="Rho_GTPase_activation_prot"/>
</dbReference>
<accession>A0A8S9V427</accession>
<proteinExistence type="predicted"/>
<dbReference type="PROSITE" id="PS50238">
    <property type="entry name" value="RHOGAP"/>
    <property type="match status" value="1"/>
</dbReference>
<dbReference type="Pfam" id="PF00620">
    <property type="entry name" value="RhoGAP"/>
    <property type="match status" value="1"/>
</dbReference>
<dbReference type="PANTHER" id="PTHR23177">
    <property type="entry name" value="MKIAA1688 PROTEIN"/>
    <property type="match status" value="1"/>
</dbReference>
<dbReference type="PANTHER" id="PTHR23177:SF35">
    <property type="entry name" value="RHO GTPASE-ACTIVATING PROTEIN GACA"/>
    <property type="match status" value="1"/>
</dbReference>
<dbReference type="InterPro" id="IPR000198">
    <property type="entry name" value="RhoGAP_dom"/>
</dbReference>
<dbReference type="GO" id="GO:0005096">
    <property type="term" value="F:GTPase activator activity"/>
    <property type="evidence" value="ECO:0007669"/>
    <property type="project" value="UniProtKB-KW"/>
</dbReference>
<dbReference type="SUPFAM" id="SSF48350">
    <property type="entry name" value="GTPase activation domain, GAP"/>
    <property type="match status" value="1"/>
</dbReference>
<dbReference type="Proteomes" id="UP000704712">
    <property type="component" value="Unassembled WGS sequence"/>
</dbReference>
<name>A0A8S9V427_PHYIN</name>
<dbReference type="Gene3D" id="1.10.555.10">
    <property type="entry name" value="Rho GTPase activation protein"/>
    <property type="match status" value="1"/>
</dbReference>
<sequence length="328" mass="36994">MAWQGFGLHSNHLQSRIARYQSETTSLFTSCSERRAAQLTIYPKQMDEVSLPQERQQAESEASSNKPKNPSAFLGPEDDFSLASEVNNQVDEEAMAFPVVLLETQFSKRLSGNWISCPYKTRGEIHITYDVDHARYEGLPDAWRTLNQQFELPLEKVFKRSVNGYKAKQPAVFEMMKTCFLAHNGARSEGVFRLAPDKEECNAIKDDINDGSYEDCSDVHIMASLIKGWFRELPASLFNMLPEQLIARTCKLVPVVVLQTLTQLPPLHQSVVLWLLDLLNEVVKHEQENKMTTKSIAIVMVPNLLSVENADAAVVIAVYRQAADATTM</sequence>
<dbReference type="SMART" id="SM00324">
    <property type="entry name" value="RhoGAP"/>
    <property type="match status" value="1"/>
</dbReference>
<reference evidence="4" key="1">
    <citation type="submission" date="2020-03" db="EMBL/GenBank/DDBJ databases">
        <title>Hybrid Assembly of Korean Phytophthora infestans isolates.</title>
        <authorList>
            <person name="Prokchorchik M."/>
            <person name="Lee Y."/>
            <person name="Seo J."/>
            <person name="Cho J.-H."/>
            <person name="Park Y.-E."/>
            <person name="Jang D.-C."/>
            <person name="Im J.-S."/>
            <person name="Choi J.-G."/>
            <person name="Park H.-J."/>
            <person name="Lee G.-B."/>
            <person name="Lee Y.-G."/>
            <person name="Hong S.-Y."/>
            <person name="Cho K."/>
            <person name="Sohn K.H."/>
        </authorList>
    </citation>
    <scope>NUCLEOTIDE SEQUENCE</scope>
    <source>
        <strain evidence="4">KR_2_A2</strain>
    </source>
</reference>
<evidence type="ECO:0000256" key="2">
    <source>
        <dbReference type="SAM" id="MobiDB-lite"/>
    </source>
</evidence>
<evidence type="ECO:0000256" key="1">
    <source>
        <dbReference type="ARBA" id="ARBA00022468"/>
    </source>
</evidence>
<feature type="region of interest" description="Disordered" evidence="2">
    <location>
        <begin position="47"/>
        <end position="77"/>
    </location>
</feature>
<evidence type="ECO:0000313" key="5">
    <source>
        <dbReference type="Proteomes" id="UP000704712"/>
    </source>
</evidence>
<dbReference type="EMBL" id="JAACNO010000666">
    <property type="protein sequence ID" value="KAF4145959.1"/>
    <property type="molecule type" value="Genomic_DNA"/>
</dbReference>
<keyword evidence="1" id="KW-0343">GTPase activation</keyword>
<dbReference type="AlphaFoldDB" id="A0A8S9V427"/>
<evidence type="ECO:0000313" key="4">
    <source>
        <dbReference type="EMBL" id="KAF4145959.1"/>
    </source>
</evidence>
<evidence type="ECO:0000259" key="3">
    <source>
        <dbReference type="PROSITE" id="PS50238"/>
    </source>
</evidence>